<keyword evidence="1" id="KW-1133">Transmembrane helix</keyword>
<protein>
    <submittedName>
        <fullName evidence="2">Uncharacterized protein</fullName>
    </submittedName>
</protein>
<evidence type="ECO:0000313" key="3">
    <source>
        <dbReference type="Proteomes" id="UP000318420"/>
    </source>
</evidence>
<sequence length="133" mass="15797">MKKFMAVVTMLLIAFGMYFVYKVAEVYQEPIETRGKLIECYIDGEVTVNPAYKCDYKVGDGKHYTIEISRQDWRKEYFRVGHERDLRIYNDNVDAVIIIAAILELFLFLFFLAMFWTLTRSEPKEVTARWREG</sequence>
<gene>
    <name evidence="2" type="ORF">LAh10_76</name>
</gene>
<proteinExistence type="predicted"/>
<keyword evidence="3" id="KW-1185">Reference proteome</keyword>
<keyword evidence="1" id="KW-0472">Membrane</keyword>
<name>A0A514A1P1_9CAUD</name>
<organism evidence="2 3">
    <name type="scientific">Aeromonas phage LAh10</name>
    <dbReference type="NCBI Taxonomy" id="2591025"/>
    <lineage>
        <taxon>Viruses</taxon>
        <taxon>Duplodnaviria</taxon>
        <taxon>Heunggongvirae</taxon>
        <taxon>Uroviricota</taxon>
        <taxon>Caudoviricetes</taxon>
        <taxon>Chimalliviridae</taxon>
        <taxon>Ludhianavirus</taxon>
        <taxon>Ludhianavirus LAh10</taxon>
    </lineage>
</organism>
<accession>A0A514A1P1</accession>
<keyword evidence="1" id="KW-0812">Transmembrane</keyword>
<evidence type="ECO:0000256" key="1">
    <source>
        <dbReference type="SAM" id="Phobius"/>
    </source>
</evidence>
<evidence type="ECO:0000313" key="2">
    <source>
        <dbReference type="EMBL" id="QDH47197.1"/>
    </source>
</evidence>
<feature type="transmembrane region" description="Helical" evidence="1">
    <location>
        <begin position="95"/>
        <end position="119"/>
    </location>
</feature>
<dbReference type="EMBL" id="MK838116">
    <property type="protein sequence ID" value="QDH47197.1"/>
    <property type="molecule type" value="Genomic_DNA"/>
</dbReference>
<dbReference type="Proteomes" id="UP000318420">
    <property type="component" value="Segment"/>
</dbReference>
<reference evidence="2 3" key="1">
    <citation type="submission" date="2019-04" db="EMBL/GenBank/DDBJ databases">
        <title>Novel bacteriophages capable of disrupting biofilms from clinical strains of Aeromonas hydrophila with intrinsic antibiotic resistance.</title>
        <authorList>
            <person name="Kabwe M."/>
            <person name="Brown T.L."/>
            <person name="Speirs L."/>
            <person name="Ku H."/>
            <person name="Leach M."/>
            <person name="Chan H.T."/>
            <person name="Petrovski S."/>
            <person name="Lock P."/>
            <person name="Tucci J."/>
        </authorList>
    </citation>
    <scope>NUCLEOTIDE SEQUENCE [LARGE SCALE GENOMIC DNA]</scope>
</reference>